<comment type="subcellular location">
    <subcellularLocation>
        <location evidence="1">Cell outer membrane</location>
    </subcellularLocation>
</comment>
<dbReference type="RefSeq" id="WP_092849484.1">
    <property type="nucleotide sequence ID" value="NZ_FOMI01000002.1"/>
</dbReference>
<dbReference type="Gene3D" id="2.60.40.1120">
    <property type="entry name" value="Carboxypeptidase-like, regulatory domain"/>
    <property type="match status" value="1"/>
</dbReference>
<dbReference type="AlphaFoldDB" id="A0A1I1NGV0"/>
<feature type="domain" description="Outer membrane protein beta-barrel" evidence="5">
    <location>
        <begin position="362"/>
        <end position="757"/>
    </location>
</feature>
<keyword evidence="2" id="KW-0472">Membrane</keyword>
<dbReference type="PANTHER" id="PTHR40980:SF3">
    <property type="entry name" value="TONB-DEPENDENT RECEPTOR-LIKE BETA-BARREL DOMAIN-CONTAINING PROTEIN"/>
    <property type="match status" value="1"/>
</dbReference>
<dbReference type="InterPro" id="IPR041700">
    <property type="entry name" value="OMP_b-brl_3"/>
</dbReference>
<dbReference type="SUPFAM" id="SSF56935">
    <property type="entry name" value="Porins"/>
    <property type="match status" value="1"/>
</dbReference>
<sequence length="784" mass="88792">MNVQIKIVVIFLLSVVSLSAQNQISGLISENNQPLEFANVILYNSLSKEVITGVISNESGTYLFTNVENGTYYISVSMLGFKTKKSEPFELLANKTLDFNLIEANENLDEVVITTKRPVIRQTAEKLIVDLEKSEMINANLQDVMKGVPGVLVTNNGISYAGQSNIRILINGKTTDYMDMDTLLRDMPADNIAKVELVEQPGAEFDAEGSGPIINIILKKNVKLGTHGSVNTWFGEDEGFEYGTSASIASYKNKLNWQASAGYSAPTWREDLFLKRSIGDETYNQATIEPYDPKSLRASASIDYYLNDAHSVGIAVRKTNTNSDRDSRSTNTITTPSTTDLLLSKNSFNRDQQVFNVNPYYEFKNDAHKFTADFNFVDYINDNINTISSLPESTIDYTNQRYLQDAKYQIKTYKADYTRFFSEDFKLSLGFKDSQVNTDSDLKSFNQNDNGDFDFDANASNRFFVDEHIFALYTKVNVTQGAWSFSGGIRFENSNTQGTSSSNNETRNRKISKLFPSASISRKLNDHLGANLAYSYRIRRPSYNTLNSFVTYYDPLSSEVGNENLKPSFTNRYQFNLTFDGQPFFTIGYSETKDAMFQFVSQDNDTAQIERKTINLNDSKNWNFRLFAPLNVIKGLEGYTGFIVNYNNFESNPNNLNLQKWSLMWFTQANYELPWEINAELNGHYGTGALEGGIDADWFADIGLSFSKKFMDEKLKVNLGINKLLNRGFIGVIDYNNLYAEVESNQSRQNVQLRLSYSFGSKFGKKKARKNASQEEENRINDNN</sequence>
<keyword evidence="6" id="KW-0675">Receptor</keyword>
<evidence type="ECO:0000256" key="1">
    <source>
        <dbReference type="ARBA" id="ARBA00004442"/>
    </source>
</evidence>
<evidence type="ECO:0000313" key="7">
    <source>
        <dbReference type="Proteomes" id="UP000199439"/>
    </source>
</evidence>
<dbReference type="Gene3D" id="2.170.130.10">
    <property type="entry name" value="TonB-dependent receptor, plug domain"/>
    <property type="match status" value="1"/>
</dbReference>
<evidence type="ECO:0000256" key="2">
    <source>
        <dbReference type="ARBA" id="ARBA00023136"/>
    </source>
</evidence>
<name>A0A1I1NGV0_9FLAO</name>
<dbReference type="PANTHER" id="PTHR40980">
    <property type="entry name" value="PLUG DOMAIN-CONTAINING PROTEIN"/>
    <property type="match status" value="1"/>
</dbReference>
<dbReference type="InterPro" id="IPR036942">
    <property type="entry name" value="Beta-barrel_TonB_sf"/>
</dbReference>
<dbReference type="Pfam" id="PF13620">
    <property type="entry name" value="CarboxypepD_reg"/>
    <property type="match status" value="1"/>
</dbReference>
<dbReference type="InterPro" id="IPR037066">
    <property type="entry name" value="Plug_dom_sf"/>
</dbReference>
<keyword evidence="4" id="KW-0732">Signal</keyword>
<dbReference type="Pfam" id="PF14905">
    <property type="entry name" value="OMP_b-brl_3"/>
    <property type="match status" value="1"/>
</dbReference>
<feature type="chain" id="PRO_5011698519" evidence="4">
    <location>
        <begin position="23"/>
        <end position="784"/>
    </location>
</feature>
<dbReference type="SUPFAM" id="SSF49464">
    <property type="entry name" value="Carboxypeptidase regulatory domain-like"/>
    <property type="match status" value="1"/>
</dbReference>
<organism evidence="6 7">
    <name type="scientific">Algibacter pectinivorans</name>
    <dbReference type="NCBI Taxonomy" id="870482"/>
    <lineage>
        <taxon>Bacteria</taxon>
        <taxon>Pseudomonadati</taxon>
        <taxon>Bacteroidota</taxon>
        <taxon>Flavobacteriia</taxon>
        <taxon>Flavobacteriales</taxon>
        <taxon>Flavobacteriaceae</taxon>
        <taxon>Algibacter</taxon>
    </lineage>
</organism>
<gene>
    <name evidence="6" type="ORF">SAMN04487987_102300</name>
</gene>
<feature type="signal peptide" evidence="4">
    <location>
        <begin position="1"/>
        <end position="22"/>
    </location>
</feature>
<keyword evidence="3" id="KW-0998">Cell outer membrane</keyword>
<accession>A0A1I1NGV0</accession>
<proteinExistence type="predicted"/>
<dbReference type="STRING" id="870482.SAMN04487987_102300"/>
<dbReference type="EMBL" id="FOMI01000002">
    <property type="protein sequence ID" value="SFC96924.1"/>
    <property type="molecule type" value="Genomic_DNA"/>
</dbReference>
<dbReference type="Proteomes" id="UP000199439">
    <property type="component" value="Unassembled WGS sequence"/>
</dbReference>
<dbReference type="Gene3D" id="2.40.170.20">
    <property type="entry name" value="TonB-dependent receptor, beta-barrel domain"/>
    <property type="match status" value="1"/>
</dbReference>
<evidence type="ECO:0000313" key="6">
    <source>
        <dbReference type="EMBL" id="SFC96924.1"/>
    </source>
</evidence>
<evidence type="ECO:0000256" key="4">
    <source>
        <dbReference type="SAM" id="SignalP"/>
    </source>
</evidence>
<evidence type="ECO:0000259" key="5">
    <source>
        <dbReference type="Pfam" id="PF14905"/>
    </source>
</evidence>
<protein>
    <submittedName>
        <fullName evidence="6">Outer membrane receptor proteins, mostly Fe transport</fullName>
    </submittedName>
</protein>
<evidence type="ECO:0000256" key="3">
    <source>
        <dbReference type="ARBA" id="ARBA00023237"/>
    </source>
</evidence>
<reference evidence="7" key="1">
    <citation type="submission" date="2016-10" db="EMBL/GenBank/DDBJ databases">
        <authorList>
            <person name="Varghese N."/>
            <person name="Submissions S."/>
        </authorList>
    </citation>
    <scope>NUCLEOTIDE SEQUENCE [LARGE SCALE GENOMIC DNA]</scope>
    <source>
        <strain evidence="7">DSM 25730</strain>
    </source>
</reference>
<dbReference type="OrthoDB" id="8764943at2"/>
<keyword evidence="7" id="KW-1185">Reference proteome</keyword>
<dbReference type="GO" id="GO:0009279">
    <property type="term" value="C:cell outer membrane"/>
    <property type="evidence" value="ECO:0007669"/>
    <property type="project" value="UniProtKB-SubCell"/>
</dbReference>
<dbReference type="InterPro" id="IPR008969">
    <property type="entry name" value="CarboxyPept-like_regulatory"/>
</dbReference>